<dbReference type="KEGG" id="more:E1B28_012171"/>
<dbReference type="InterPro" id="IPR020471">
    <property type="entry name" value="AKR"/>
</dbReference>
<dbReference type="InterPro" id="IPR044494">
    <property type="entry name" value="AKR3C2/3"/>
</dbReference>
<evidence type="ECO:0000259" key="8">
    <source>
        <dbReference type="Pfam" id="PF00248"/>
    </source>
</evidence>
<comment type="caution">
    <text evidence="9">The sequence shown here is derived from an EMBL/GenBank/DDBJ whole genome shotgun (WGS) entry which is preliminary data.</text>
</comment>
<keyword evidence="3" id="KW-0560">Oxidoreductase</keyword>
<protein>
    <recommendedName>
        <fullName evidence="8">NADP-dependent oxidoreductase domain-containing protein</fullName>
    </recommendedName>
</protein>
<dbReference type="InterPro" id="IPR023210">
    <property type="entry name" value="NADP_OxRdtase_dom"/>
</dbReference>
<dbReference type="EMBL" id="CM032188">
    <property type="protein sequence ID" value="KAG7088149.1"/>
    <property type="molecule type" value="Genomic_DNA"/>
</dbReference>
<organism evidence="9 10">
    <name type="scientific">Marasmius oreades</name>
    <name type="common">fairy-ring Marasmius</name>
    <dbReference type="NCBI Taxonomy" id="181124"/>
    <lineage>
        <taxon>Eukaryota</taxon>
        <taxon>Fungi</taxon>
        <taxon>Dikarya</taxon>
        <taxon>Basidiomycota</taxon>
        <taxon>Agaricomycotina</taxon>
        <taxon>Agaricomycetes</taxon>
        <taxon>Agaricomycetidae</taxon>
        <taxon>Agaricales</taxon>
        <taxon>Marasmiineae</taxon>
        <taxon>Marasmiaceae</taxon>
        <taxon>Marasmius</taxon>
    </lineage>
</organism>
<reference evidence="9" key="1">
    <citation type="journal article" date="2021" name="Genome Biol. Evol.">
        <title>The assembled and annotated genome of the fairy-ring fungus Marasmius oreades.</title>
        <authorList>
            <person name="Hiltunen M."/>
            <person name="Ament-Velasquez S.L."/>
            <person name="Johannesson H."/>
        </authorList>
    </citation>
    <scope>NUCLEOTIDE SEQUENCE</scope>
    <source>
        <strain evidence="9">03SP1</strain>
    </source>
</reference>
<proteinExistence type="inferred from homology"/>
<name>A0A9P7RQZ9_9AGAR</name>
<dbReference type="PANTHER" id="PTHR43827">
    <property type="entry name" value="2,5-DIKETO-D-GLUCONIC ACID REDUCTASE"/>
    <property type="match status" value="1"/>
</dbReference>
<keyword evidence="7" id="KW-0812">Transmembrane</keyword>
<dbReference type="SUPFAM" id="SSF51430">
    <property type="entry name" value="NAD(P)-linked oxidoreductase"/>
    <property type="match status" value="1"/>
</dbReference>
<evidence type="ECO:0000313" key="9">
    <source>
        <dbReference type="EMBL" id="KAG7088149.1"/>
    </source>
</evidence>
<dbReference type="PIRSF" id="PIRSF000097">
    <property type="entry name" value="AKR"/>
    <property type="match status" value="1"/>
</dbReference>
<feature type="active site" description="Proton donor" evidence="4">
    <location>
        <position position="65"/>
    </location>
</feature>
<feature type="transmembrane region" description="Helical" evidence="7">
    <location>
        <begin position="301"/>
        <end position="317"/>
    </location>
</feature>
<dbReference type="CDD" id="cd19120">
    <property type="entry name" value="AKR_AKR3C2-3"/>
    <property type="match status" value="1"/>
</dbReference>
<keyword evidence="2" id="KW-0521">NADP</keyword>
<gene>
    <name evidence="9" type="ORF">E1B28_012171</name>
</gene>
<feature type="binding site" evidence="5">
    <location>
        <position position="122"/>
    </location>
    <ligand>
        <name>substrate</name>
    </ligand>
</feature>
<dbReference type="RefSeq" id="XP_043004620.1">
    <property type="nucleotide sequence ID" value="XM_043157253.1"/>
</dbReference>
<dbReference type="GO" id="GO:0016652">
    <property type="term" value="F:oxidoreductase activity, acting on NAD(P)H as acceptor"/>
    <property type="evidence" value="ECO:0007669"/>
    <property type="project" value="InterPro"/>
</dbReference>
<evidence type="ECO:0000256" key="6">
    <source>
        <dbReference type="PIRSR" id="PIRSR000097-3"/>
    </source>
</evidence>
<dbReference type="AlphaFoldDB" id="A0A9P7RQZ9"/>
<dbReference type="Proteomes" id="UP001049176">
    <property type="component" value="Chromosome 8"/>
</dbReference>
<sequence length="318" mass="35584">MPSPLTAAASTLTTMAFEPLLLNDGNKIPTIGFGTGSKWKWRDVTRYVEQAIEVGFWHIDTADFYETETYVGKAIKESGLARDEVFVTTKFLYIHKNAGVQESIRQSLSDLNMKYVDLYLIHNPKYVPNEDIETTWREFEKVKQDGLAKSIGISNSNVEDLQKLLKTAKILPALNQIELHPYNYHEQKPIIEFCASRNIAIEAYSTLTPITQYPGGPVDKPLAKAAKRLGVTPTQVLFLWVKAKGAIIVTTSSTRAHLEEYIAVGDLPPLTADEIAAIDKAGASGPPKYRFLSQRFGKGDMVVAILFWILVVCWWLCT</sequence>
<evidence type="ECO:0000313" key="10">
    <source>
        <dbReference type="Proteomes" id="UP001049176"/>
    </source>
</evidence>
<feature type="site" description="Lowers pKa of active site Tyr" evidence="6">
    <location>
        <position position="90"/>
    </location>
</feature>
<dbReference type="GeneID" id="66081246"/>
<evidence type="ECO:0000256" key="4">
    <source>
        <dbReference type="PIRSR" id="PIRSR000097-1"/>
    </source>
</evidence>
<dbReference type="FunFam" id="3.20.20.100:FF:000002">
    <property type="entry name" value="2,5-diketo-D-gluconic acid reductase A"/>
    <property type="match status" value="1"/>
</dbReference>
<evidence type="ECO:0000256" key="1">
    <source>
        <dbReference type="ARBA" id="ARBA00007905"/>
    </source>
</evidence>
<dbReference type="OrthoDB" id="416253at2759"/>
<dbReference type="PRINTS" id="PR00069">
    <property type="entry name" value="ALDKETRDTASE"/>
</dbReference>
<dbReference type="PANTHER" id="PTHR43827:SF3">
    <property type="entry name" value="NADP-DEPENDENT OXIDOREDUCTASE DOMAIN-CONTAINING PROTEIN"/>
    <property type="match status" value="1"/>
</dbReference>
<keyword evidence="7" id="KW-1133">Transmembrane helix</keyword>
<accession>A0A9P7RQZ9</accession>
<evidence type="ECO:0000256" key="5">
    <source>
        <dbReference type="PIRSR" id="PIRSR000097-2"/>
    </source>
</evidence>
<evidence type="ECO:0000256" key="3">
    <source>
        <dbReference type="ARBA" id="ARBA00023002"/>
    </source>
</evidence>
<keyword evidence="7" id="KW-0472">Membrane</keyword>
<dbReference type="InterPro" id="IPR036812">
    <property type="entry name" value="NAD(P)_OxRdtase_dom_sf"/>
</dbReference>
<evidence type="ECO:0000256" key="7">
    <source>
        <dbReference type="SAM" id="Phobius"/>
    </source>
</evidence>
<keyword evidence="10" id="KW-1185">Reference proteome</keyword>
<dbReference type="GO" id="GO:0016616">
    <property type="term" value="F:oxidoreductase activity, acting on the CH-OH group of donors, NAD or NADP as acceptor"/>
    <property type="evidence" value="ECO:0007669"/>
    <property type="project" value="UniProtKB-ARBA"/>
</dbReference>
<comment type="similarity">
    <text evidence="1">Belongs to the aldo/keto reductase family.</text>
</comment>
<dbReference type="Gene3D" id="3.20.20.100">
    <property type="entry name" value="NADP-dependent oxidoreductase domain"/>
    <property type="match status" value="1"/>
</dbReference>
<feature type="domain" description="NADP-dependent oxidoreductase" evidence="8">
    <location>
        <begin position="39"/>
        <end position="281"/>
    </location>
</feature>
<dbReference type="Pfam" id="PF00248">
    <property type="entry name" value="Aldo_ket_red"/>
    <property type="match status" value="1"/>
</dbReference>
<evidence type="ECO:0000256" key="2">
    <source>
        <dbReference type="ARBA" id="ARBA00022857"/>
    </source>
</evidence>